<evidence type="ECO:0000256" key="6">
    <source>
        <dbReference type="ARBA" id="ARBA00022617"/>
    </source>
</evidence>
<dbReference type="EMBL" id="KY083067">
    <property type="protein sequence ID" value="ARX96032.1"/>
    <property type="molecule type" value="Genomic_DNA"/>
</dbReference>
<keyword evidence="20" id="KW-0934">Plastid</keyword>
<dbReference type="PROSITE" id="PS51010">
    <property type="entry name" value="CYTF"/>
    <property type="match status" value="1"/>
</dbReference>
<dbReference type="GO" id="GO:0009535">
    <property type="term" value="C:chloroplast thylakoid membrane"/>
    <property type="evidence" value="ECO:0007669"/>
    <property type="project" value="UniProtKB-SubCell"/>
</dbReference>
<keyword evidence="20" id="KW-0150">Chloroplast</keyword>
<gene>
    <name evidence="17 20" type="primary">petA</name>
</gene>
<evidence type="ECO:0000259" key="19">
    <source>
        <dbReference type="PROSITE" id="PS51007"/>
    </source>
</evidence>
<keyword evidence="14 17" id="KW-0472">Membrane</keyword>
<geneLocation type="chloroplast" evidence="20"/>
<dbReference type="InterPro" id="IPR024094">
    <property type="entry name" value="Cyt_f_lg_dom"/>
</dbReference>
<dbReference type="PRINTS" id="PR00610">
    <property type="entry name" value="CYTOCHROMEF"/>
</dbReference>
<keyword evidence="10 17" id="KW-0249">Electron transport</keyword>
<organism evidence="20">
    <name type="scientific">Compsopogon caeruleus</name>
    <dbReference type="NCBI Taxonomy" id="31354"/>
    <lineage>
        <taxon>Eukaryota</taxon>
        <taxon>Rhodophyta</taxon>
        <taxon>Compsopogonophyceae</taxon>
        <taxon>Compsopogonales</taxon>
        <taxon>Compsopogonaceae</taxon>
        <taxon>Compsopogon</taxon>
    </lineage>
</organism>
<evidence type="ECO:0000256" key="12">
    <source>
        <dbReference type="ARBA" id="ARBA00023004"/>
    </source>
</evidence>
<feature type="binding site" description="axial binding residue" evidence="17 18">
    <location>
        <position position="58"/>
    </location>
    <ligand>
        <name>heme</name>
        <dbReference type="ChEBI" id="CHEBI:30413"/>
    </ligand>
    <ligandPart>
        <name>Fe</name>
        <dbReference type="ChEBI" id="CHEBI:18248"/>
    </ligandPart>
</feature>
<protein>
    <recommendedName>
        <fullName evidence="3 17">Cytochrome f</fullName>
    </recommendedName>
</protein>
<evidence type="ECO:0000256" key="1">
    <source>
        <dbReference type="ARBA" id="ARBA00003068"/>
    </source>
</evidence>
<evidence type="ECO:0000256" key="16">
    <source>
        <dbReference type="ARBA" id="ARBA00046266"/>
    </source>
</evidence>
<dbReference type="Gene3D" id="2.40.50.100">
    <property type="match status" value="1"/>
</dbReference>
<comment type="subunit">
    <text evidence="15 17">The 4 large subunits of the cytochrome b6-f complex are cytochrome b6, subunit IV (17 kDa polypeptide, PetD), cytochrome f and the Rieske protein, while the 4 small subunits are PetG, PetL, PetM and PetN. The complex functions as a dimer.</text>
</comment>
<dbReference type="GeneID" id="33366706"/>
<keyword evidence="7 17" id="KW-0812">Transmembrane</keyword>
<evidence type="ECO:0000256" key="5">
    <source>
        <dbReference type="ARBA" id="ARBA00022531"/>
    </source>
</evidence>
<keyword evidence="11 17" id="KW-1133">Transmembrane helix</keyword>
<dbReference type="PANTHER" id="PTHR33288:SF10">
    <property type="entry name" value="CYTOCHROME F"/>
    <property type="match status" value="1"/>
</dbReference>
<dbReference type="GO" id="GO:0020037">
    <property type="term" value="F:heme binding"/>
    <property type="evidence" value="ECO:0007669"/>
    <property type="project" value="InterPro"/>
</dbReference>
<keyword evidence="4 17" id="KW-0813">Transport</keyword>
<evidence type="ECO:0000256" key="9">
    <source>
        <dbReference type="ARBA" id="ARBA00022729"/>
    </source>
</evidence>
<feature type="binding site" description="covalent" evidence="17 18">
    <location>
        <position position="54"/>
    </location>
    <ligand>
        <name>heme</name>
        <dbReference type="ChEBI" id="CHEBI:30413"/>
    </ligand>
</feature>
<dbReference type="SUPFAM" id="SSF103431">
    <property type="entry name" value="Cytochrome f subunit of the cytochrome b6f complex, transmembrane anchor"/>
    <property type="match status" value="1"/>
</dbReference>
<accession>A0A1Z1XAZ2</accession>
<dbReference type="InterPro" id="IPR036826">
    <property type="entry name" value="Cyt_f_lg_dom_sf"/>
</dbReference>
<dbReference type="Pfam" id="PF01333">
    <property type="entry name" value="Apocytochr_F_C"/>
    <property type="match status" value="1"/>
</dbReference>
<evidence type="ECO:0000256" key="4">
    <source>
        <dbReference type="ARBA" id="ARBA00022448"/>
    </source>
</evidence>
<dbReference type="Gene3D" id="2.60.40.830">
    <property type="entry name" value="Cytochrome f large domain"/>
    <property type="match status" value="1"/>
</dbReference>
<dbReference type="SUPFAM" id="SSF49441">
    <property type="entry name" value="Cytochrome f, large domain"/>
    <property type="match status" value="1"/>
</dbReference>
<keyword evidence="5 17" id="KW-0602">Photosynthesis</keyword>
<evidence type="ECO:0000256" key="17">
    <source>
        <dbReference type="HAMAP-Rule" id="MF_00610"/>
    </source>
</evidence>
<evidence type="ECO:0000256" key="8">
    <source>
        <dbReference type="ARBA" id="ARBA00022723"/>
    </source>
</evidence>
<dbReference type="InterPro" id="IPR011054">
    <property type="entry name" value="Rudment_hybrid_motif"/>
</dbReference>
<feature type="transmembrane region" description="Helical" evidence="17">
    <location>
        <begin position="283"/>
        <end position="302"/>
    </location>
</feature>
<dbReference type="PROSITE" id="PS51007">
    <property type="entry name" value="CYTC"/>
    <property type="match status" value="1"/>
</dbReference>
<keyword evidence="9 17" id="KW-0732">Signal</keyword>
<evidence type="ECO:0000256" key="3">
    <source>
        <dbReference type="ARBA" id="ARBA00013528"/>
    </source>
</evidence>
<dbReference type="FunFam" id="2.60.40.830:FF:000001">
    <property type="entry name" value="Cytochrome f"/>
    <property type="match status" value="1"/>
</dbReference>
<dbReference type="GO" id="GO:0009055">
    <property type="term" value="F:electron transfer activity"/>
    <property type="evidence" value="ECO:0007669"/>
    <property type="project" value="UniProtKB-UniRule"/>
</dbReference>
<reference evidence="20" key="1">
    <citation type="submission" date="2016-11" db="EMBL/GenBank/DDBJ databases">
        <title>Chloroplast genome of compsopogon caeruleus.</title>
        <authorList>
            <person name="Nan F."/>
        </authorList>
    </citation>
    <scope>NUCLEOTIDE SEQUENCE</scope>
</reference>
<evidence type="ECO:0000256" key="13">
    <source>
        <dbReference type="ARBA" id="ARBA00023078"/>
    </source>
</evidence>
<comment type="similarity">
    <text evidence="2 17">Belongs to the cytochrome f family.</text>
</comment>
<evidence type="ECO:0000256" key="11">
    <source>
        <dbReference type="ARBA" id="ARBA00022989"/>
    </source>
</evidence>
<comment type="function">
    <text evidence="1 17">Component of the cytochrome b6-f complex, which mediates electron transfer between photosystem II (PSII) and photosystem I (PSI), cyclic electron flow around PSI, and state transitions.</text>
</comment>
<evidence type="ECO:0000256" key="10">
    <source>
        <dbReference type="ARBA" id="ARBA00022982"/>
    </source>
</evidence>
<dbReference type="SUPFAM" id="SSF51246">
    <property type="entry name" value="Rudiment single hybrid motif"/>
    <property type="match status" value="1"/>
</dbReference>
<dbReference type="Pfam" id="PF16639">
    <property type="entry name" value="Apocytochr_F_N"/>
    <property type="match status" value="1"/>
</dbReference>
<evidence type="ECO:0000313" key="20">
    <source>
        <dbReference type="EMBL" id="ARX96032.1"/>
    </source>
</evidence>
<feature type="binding site" description="covalent" evidence="17 18">
    <location>
        <position position="57"/>
    </location>
    <ligand>
        <name>heme</name>
        <dbReference type="ChEBI" id="CHEBI:30413"/>
    </ligand>
</feature>
<keyword evidence="6 17" id="KW-0349">Heme</keyword>
<sequence>MYFNKIFNSLKNNASVLFLFLIIITTVPQIAVGFPIFAQQAYENPREATGKIVCANCHLAQKPVSIELPKSVLPNSVFEATVTIPLDTKSQQVLANGSKGVMNIGAIVILPEGFKLAPKDMLNEELKQKVKNVYIQPYSTQYSNILVVGPMPSNAANEIIFPILAPDPAKDKSVYFIKYPIYVGGNRGRGQLYPTGEKSNNNIYNAVNTGEIVNIQKLEKGNYEISIKNTNGDELIEKIPAGLELIVKEGQKIIADQPLTKDPNIGGFGQTETEIVLQNPTRIKLMIAFFFSIVLGQTFFVLKKKQFERVQAAQMNF</sequence>
<dbReference type="GO" id="GO:0005506">
    <property type="term" value="F:iron ion binding"/>
    <property type="evidence" value="ECO:0007669"/>
    <property type="project" value="InterPro"/>
</dbReference>
<comment type="cofactor">
    <cofactor evidence="17 18">
        <name>heme</name>
        <dbReference type="ChEBI" id="CHEBI:30413"/>
    </cofactor>
    <text evidence="17 18">Binds 1 heme group covalently.</text>
</comment>
<keyword evidence="8 17" id="KW-0479">Metal-binding</keyword>
<comment type="subcellular location">
    <subcellularLocation>
        <location evidence="16">Plastid thylakoid membrane</location>
        <topology evidence="16">Single-pass membrane protein</topology>
    </subcellularLocation>
    <subcellularLocation>
        <location evidence="17">Plastid</location>
        <location evidence="17">Chloroplast thylakoid membrane</location>
        <topology evidence="17">Single-pass membrane protein</topology>
    </subcellularLocation>
</comment>
<evidence type="ECO:0000256" key="15">
    <source>
        <dbReference type="ARBA" id="ARBA00025834"/>
    </source>
</evidence>
<keyword evidence="12 17" id="KW-0408">Iron</keyword>
<evidence type="ECO:0000256" key="7">
    <source>
        <dbReference type="ARBA" id="ARBA00022692"/>
    </source>
</evidence>
<dbReference type="GO" id="GO:0015979">
    <property type="term" value="P:photosynthesis"/>
    <property type="evidence" value="ECO:0007669"/>
    <property type="project" value="UniProtKB-UniRule"/>
</dbReference>
<keyword evidence="13 17" id="KW-0793">Thylakoid</keyword>
<dbReference type="InterPro" id="IPR002325">
    <property type="entry name" value="Cyt_f"/>
</dbReference>
<dbReference type="InterPro" id="IPR024058">
    <property type="entry name" value="Cyt-f_TM"/>
</dbReference>
<dbReference type="Gene3D" id="1.20.5.700">
    <property type="entry name" value="Single helix bin"/>
    <property type="match status" value="1"/>
</dbReference>
<dbReference type="AlphaFoldDB" id="A0A1Z1XAZ2"/>
<proteinExistence type="inferred from homology"/>
<dbReference type="RefSeq" id="YP_009402676.1">
    <property type="nucleotide sequence ID" value="NC_035350.1"/>
</dbReference>
<evidence type="ECO:0000256" key="14">
    <source>
        <dbReference type="ARBA" id="ARBA00023136"/>
    </source>
</evidence>
<dbReference type="InterPro" id="IPR009056">
    <property type="entry name" value="Cyt_c-like_dom"/>
</dbReference>
<feature type="domain" description="Cytochrome c" evidence="19">
    <location>
        <begin position="28"/>
        <end position="180"/>
    </location>
</feature>
<name>A0A1Z1XAZ2_9RHOD</name>
<dbReference type="HAMAP" id="MF_00610">
    <property type="entry name" value="Cytb6_f_cytF"/>
    <property type="match status" value="1"/>
</dbReference>
<dbReference type="PANTHER" id="PTHR33288">
    <property type="match status" value="1"/>
</dbReference>
<feature type="binding site" description="axial binding residue" evidence="17 18">
    <location>
        <position position="34"/>
    </location>
    <ligand>
        <name>heme</name>
        <dbReference type="ChEBI" id="CHEBI:30413"/>
    </ligand>
    <ligandPart>
        <name>Fe</name>
        <dbReference type="ChEBI" id="CHEBI:18248"/>
    </ligandPart>
</feature>
<evidence type="ECO:0000256" key="18">
    <source>
        <dbReference type="PIRSR" id="PIRSR602325-50"/>
    </source>
</evidence>
<evidence type="ECO:0000256" key="2">
    <source>
        <dbReference type="ARBA" id="ARBA00008923"/>
    </source>
</evidence>